<dbReference type="PANTHER" id="PTHR34216:SF7">
    <property type="entry name" value="POLY-BETA-1,6-N-ACETYL-D-GLUCOSAMINE N-DEACETYLASE"/>
    <property type="match status" value="1"/>
</dbReference>
<dbReference type="Pfam" id="PF01522">
    <property type="entry name" value="Polysacc_deac_1"/>
    <property type="match status" value="1"/>
</dbReference>
<dbReference type="CDD" id="cd10968">
    <property type="entry name" value="CE4_Mlr8448_like_5s"/>
    <property type="match status" value="1"/>
</dbReference>
<gene>
    <name evidence="3" type="ORF">MNBD_ALPHA08-407</name>
</gene>
<reference evidence="3" key="1">
    <citation type="submission" date="2018-06" db="EMBL/GenBank/DDBJ databases">
        <authorList>
            <person name="Zhirakovskaya E."/>
        </authorList>
    </citation>
    <scope>NUCLEOTIDE SEQUENCE</scope>
</reference>
<dbReference type="EMBL" id="UOEC01000023">
    <property type="protein sequence ID" value="VAV87142.1"/>
    <property type="molecule type" value="Genomic_DNA"/>
</dbReference>
<dbReference type="Gene3D" id="3.20.20.370">
    <property type="entry name" value="Glycoside hydrolase/deacetylase"/>
    <property type="match status" value="1"/>
</dbReference>
<dbReference type="GO" id="GO:0005975">
    <property type="term" value="P:carbohydrate metabolic process"/>
    <property type="evidence" value="ECO:0007669"/>
    <property type="project" value="InterPro"/>
</dbReference>
<organism evidence="3">
    <name type="scientific">hydrothermal vent metagenome</name>
    <dbReference type="NCBI Taxonomy" id="652676"/>
    <lineage>
        <taxon>unclassified sequences</taxon>
        <taxon>metagenomes</taxon>
        <taxon>ecological metagenomes</taxon>
    </lineage>
</organism>
<feature type="domain" description="NodB homology" evidence="2">
    <location>
        <begin position="95"/>
        <end position="352"/>
    </location>
</feature>
<name>A0A3B0R3T5_9ZZZZ</name>
<proteinExistence type="predicted"/>
<sequence>MNKEAIFRSALNLVHFSGASRVAAPMLKGAGAFMMLHHILPGGGLQQGFAPNSGLEITPEFLAEVIQFVRNKGYQIVSIEQSYEIMLQEETSDAPFVVFTIDDGYRDNFEYALPVFKQLDCPFTIFIAPQITDGTCELWWRGLEQVIVGQDVIAGEIAGEKFDLQTGTVDQQDEAFAKLYWPLRNLPEPGQRQWIRQFCDQHNVDLDKMCANQAMNWDEVRAIAADPLCTIGAHTIHHYAISKLDADDAIKEATDSRDRIEKEIGKRPEFFAYPYGDEGSAGRRDFDLMHKAGFKMALTTRKGLVYPEHKNHLTALPRLSLNGGYQQLHYVDALLSGVPFVLFNRFKKLNVA</sequence>
<evidence type="ECO:0000313" key="3">
    <source>
        <dbReference type="EMBL" id="VAV87142.1"/>
    </source>
</evidence>
<dbReference type="GO" id="GO:0016810">
    <property type="term" value="F:hydrolase activity, acting on carbon-nitrogen (but not peptide) bonds"/>
    <property type="evidence" value="ECO:0007669"/>
    <property type="project" value="InterPro"/>
</dbReference>
<evidence type="ECO:0000256" key="1">
    <source>
        <dbReference type="ARBA" id="ARBA00022729"/>
    </source>
</evidence>
<dbReference type="InterPro" id="IPR002509">
    <property type="entry name" value="NODB_dom"/>
</dbReference>
<dbReference type="InterPro" id="IPR011330">
    <property type="entry name" value="Glyco_hydro/deAcase_b/a-brl"/>
</dbReference>
<evidence type="ECO:0000259" key="2">
    <source>
        <dbReference type="PROSITE" id="PS51677"/>
    </source>
</evidence>
<keyword evidence="1" id="KW-0732">Signal</keyword>
<dbReference type="PANTHER" id="PTHR34216">
    <property type="match status" value="1"/>
</dbReference>
<protein>
    <recommendedName>
        <fullName evidence="2">NodB homology domain-containing protein</fullName>
    </recommendedName>
</protein>
<dbReference type="SUPFAM" id="SSF88713">
    <property type="entry name" value="Glycoside hydrolase/deacetylase"/>
    <property type="match status" value="1"/>
</dbReference>
<dbReference type="InterPro" id="IPR051398">
    <property type="entry name" value="Polysacch_Deacetylase"/>
</dbReference>
<dbReference type="AlphaFoldDB" id="A0A3B0R3T5"/>
<accession>A0A3B0R3T5</accession>
<dbReference type="PROSITE" id="PS51677">
    <property type="entry name" value="NODB"/>
    <property type="match status" value="1"/>
</dbReference>